<dbReference type="Proteomes" id="UP000827724">
    <property type="component" value="Unassembled WGS sequence"/>
</dbReference>
<dbReference type="EMBL" id="JAIWOZ010000002">
    <property type="protein sequence ID" value="KAH6609826.1"/>
    <property type="molecule type" value="Genomic_DNA"/>
</dbReference>
<evidence type="ECO:0000313" key="2">
    <source>
        <dbReference type="Proteomes" id="UP000827724"/>
    </source>
</evidence>
<dbReference type="OrthoDB" id="3515175at2759"/>
<accession>A0A9P8QRD0</accession>
<gene>
    <name evidence="1" type="ORF">Trco_003172</name>
</gene>
<proteinExistence type="predicted"/>
<keyword evidence="2" id="KW-1185">Reference proteome</keyword>
<sequence>MELEVIVVSRRDAQFAIVTHDYHPSSSGMAAARAVLRILRIFSCPTNRMALQQEASFCFSTLEQRAHITDKSAPGPSSLATLCHSPFPFATTCLHLGLWGTVFDPVESRQSDISTRYHQLQLTEHAAQWSELCEAAVIDITDLDRPRYCFLANTGNTEDVITYLRRFSTGITETVRPAEDQQVVDALSRFRVLGRSPVVPAELSELWRPISDVHTPYYNFLPEDEDDRADGRPRKQGSKSLMEMCTAKFLDQLLSAGREDDASLFDQVLAIAPAAKFAWEYCVGNAHRLARRPQAITLRVLEMLLRGKAEVNLAPFRSMRAGGIRKLLRRLPEARTINLSGTPAIHANEITATLQAIDHDLDALCLLTPPIGHFWDERVQDVLNAIKSWNRKCGKVLISSVLEDLSFQFTRPCLTVTQGRLLYSLVNSRGIDGVSKSFPVVQVIYRSTFDGYSLTPLFIGDGLVAPFRLMAAIMKTIRTMHRSSAWSDRNVGTSLVYNIAIGPSMLDPDECYDVCMFPAEAYILARHPDILLGQHETAFHLRPMAPDAWTAVILRDGLPMEGSPPETGHHARRTCRFRIVLLRARTLIPASGSRDVSFNDFEAMALPAFSRHPSSSEAADCDLEMMEDDGPNRTMIQFLVEPWDAADAVDAVQETLHRIAAQAGHN</sequence>
<name>A0A9P8QRD0_9HYPO</name>
<comment type="caution">
    <text evidence="1">The sequence shown here is derived from an EMBL/GenBank/DDBJ whole genome shotgun (WGS) entry which is preliminary data.</text>
</comment>
<protein>
    <submittedName>
        <fullName evidence="1">Uncharacterized protein</fullName>
    </submittedName>
</protein>
<dbReference type="AlphaFoldDB" id="A0A9P8QRD0"/>
<organism evidence="1 2">
    <name type="scientific">Trichoderma cornu-damae</name>
    <dbReference type="NCBI Taxonomy" id="654480"/>
    <lineage>
        <taxon>Eukaryota</taxon>
        <taxon>Fungi</taxon>
        <taxon>Dikarya</taxon>
        <taxon>Ascomycota</taxon>
        <taxon>Pezizomycotina</taxon>
        <taxon>Sordariomycetes</taxon>
        <taxon>Hypocreomycetidae</taxon>
        <taxon>Hypocreales</taxon>
        <taxon>Hypocreaceae</taxon>
        <taxon>Trichoderma</taxon>
    </lineage>
</organism>
<evidence type="ECO:0000313" key="1">
    <source>
        <dbReference type="EMBL" id="KAH6609826.1"/>
    </source>
</evidence>
<reference evidence="1" key="1">
    <citation type="submission" date="2021-08" db="EMBL/GenBank/DDBJ databases">
        <title>Chromosome-Level Trichoderma cornu-damae using Hi-C Data.</title>
        <authorList>
            <person name="Kim C.S."/>
        </authorList>
    </citation>
    <scope>NUCLEOTIDE SEQUENCE</scope>
    <source>
        <strain evidence="1">KA19-0412C</strain>
    </source>
</reference>